<dbReference type="Proteomes" id="UP001570511">
    <property type="component" value="Unassembled WGS sequence"/>
</dbReference>
<feature type="compositionally biased region" description="Low complexity" evidence="1">
    <location>
        <begin position="383"/>
        <end position="392"/>
    </location>
</feature>
<comment type="caution">
    <text evidence="3">The sequence shown here is derived from an EMBL/GenBank/DDBJ whole genome shotgun (WGS) entry which is preliminary data.</text>
</comment>
<sequence length="601" mass="65810">MSTNTQFTKTATIKAVDEDERTATAAVLVPGELDHQGDFFRAPAIERFYSDDVDTGVMHAAFPDDAATLERSEIIDEPETIGDEEFPAGTWVATRRYEDDDLWALVKDGVLTGFSIGGDIADGEELDSVPDDVTVPDEVPADVADGPVTDLIDGTTNEISDVDLPAVPRATYKDRDLGKSVLDEVDGEEEFVEVMTNQRGHSEDDARRLYAYLVDVREGEKTVTKQQTVGVDVFRVTPADGDATGYDGELLGMGVDFPEHDVYVDWRNQAFPDELDNAHVSIYGSVEDLEQATGNVTESLGTVESATENLAELAKGIREAADEEGRHPEVENAMSNANPTDGESTDKQTPADGSADEPDDATKWRRIKSWLMGADDGRPTPEDPATAETTKATSDDGAAVSTLEKELTPEQATIVADAVGEFVDAHGDATVGEFRDWFWEMEWADELDPDQIVALSSAFEEWYDEMAADAQIVTQEFADWVDEQSDGEIDLHKHATAGDTADEQMPEDTDKNEAPPWAAELTEKVESIEKRVSEIEEDGDAEKSLEDAPEWASNLAEKVDDLDERVEAISKQSGHSQQLGKTEEETEKNGGFTLDPRKARR</sequence>
<dbReference type="EMBL" id="JBGNYA010000001">
    <property type="protein sequence ID" value="MFA1612047.1"/>
    <property type="molecule type" value="Genomic_DNA"/>
</dbReference>
<evidence type="ECO:0000256" key="1">
    <source>
        <dbReference type="SAM" id="MobiDB-lite"/>
    </source>
</evidence>
<feature type="domain" description="Phage-like element PBSX protein XkdF" evidence="2">
    <location>
        <begin position="12"/>
        <end position="119"/>
    </location>
</feature>
<protein>
    <submittedName>
        <fullName evidence="3">XkdF-like putative serine protease domain-containing protein</fullName>
    </submittedName>
</protein>
<evidence type="ECO:0000259" key="2">
    <source>
        <dbReference type="Pfam" id="PF14550"/>
    </source>
</evidence>
<feature type="compositionally biased region" description="Polar residues" evidence="1">
    <location>
        <begin position="333"/>
        <end position="342"/>
    </location>
</feature>
<evidence type="ECO:0000313" key="4">
    <source>
        <dbReference type="Proteomes" id="UP001570511"/>
    </source>
</evidence>
<organism evidence="3 4">
    <name type="scientific">Halobellus rubicundus</name>
    <dbReference type="NCBI Taxonomy" id="2996466"/>
    <lineage>
        <taxon>Archaea</taxon>
        <taxon>Methanobacteriati</taxon>
        <taxon>Methanobacteriota</taxon>
        <taxon>Stenosarchaea group</taxon>
        <taxon>Halobacteria</taxon>
        <taxon>Halobacteriales</taxon>
        <taxon>Haloferacaceae</taxon>
        <taxon>Halobellus</taxon>
    </lineage>
</organism>
<reference evidence="3 4" key="1">
    <citation type="submission" date="2024-08" db="EMBL/GenBank/DDBJ databases">
        <title>Halobellus sp. MBLA0158 whole genome sequence.</title>
        <authorList>
            <person name="Hwang C.Y."/>
            <person name="Cho E.-S."/>
            <person name="Seo M.-J."/>
        </authorList>
    </citation>
    <scope>NUCLEOTIDE SEQUENCE [LARGE SCALE GENOMIC DNA]</scope>
    <source>
        <strain evidence="3 4">MBLA0158</strain>
    </source>
</reference>
<feature type="region of interest" description="Disordered" evidence="1">
    <location>
        <begin position="563"/>
        <end position="601"/>
    </location>
</feature>
<feature type="region of interest" description="Disordered" evidence="1">
    <location>
        <begin position="498"/>
        <end position="517"/>
    </location>
</feature>
<proteinExistence type="predicted"/>
<dbReference type="Pfam" id="PF14550">
    <property type="entry name" value="Peptidase_S78_2"/>
    <property type="match status" value="1"/>
</dbReference>
<evidence type="ECO:0000313" key="3">
    <source>
        <dbReference type="EMBL" id="MFA1612047.1"/>
    </source>
</evidence>
<gene>
    <name evidence="3" type="ORF">OS889_13675</name>
</gene>
<feature type="compositionally biased region" description="Polar residues" evidence="1">
    <location>
        <begin position="570"/>
        <end position="580"/>
    </location>
</feature>
<keyword evidence="4" id="KW-1185">Reference proteome</keyword>
<name>A0ABD5MDR6_9EURY</name>
<dbReference type="InterPro" id="IPR027924">
    <property type="entry name" value="XkdF"/>
</dbReference>
<dbReference type="RefSeq" id="WP_372390637.1">
    <property type="nucleotide sequence ID" value="NZ_JBGNYA010000001.1"/>
</dbReference>
<accession>A0ABD5MDR6</accession>
<feature type="compositionally biased region" description="Basic and acidic residues" evidence="1">
    <location>
        <begin position="320"/>
        <end position="330"/>
    </location>
</feature>
<feature type="region of interest" description="Disordered" evidence="1">
    <location>
        <begin position="530"/>
        <end position="550"/>
    </location>
</feature>
<feature type="region of interest" description="Disordered" evidence="1">
    <location>
        <begin position="320"/>
        <end position="398"/>
    </location>
</feature>
<dbReference type="AlphaFoldDB" id="A0ABD5MDR6"/>